<dbReference type="PANTHER" id="PTHR23105">
    <property type="entry name" value="RIBOSOMAL PROTEIN L7AE FAMILY MEMBER"/>
    <property type="match status" value="1"/>
</dbReference>
<name>A0ABR4QLE8_9CEST</name>
<dbReference type="InterPro" id="IPR023674">
    <property type="entry name" value="Ribosomal_uL1-like"/>
</dbReference>
<comment type="caution">
    <text evidence="1">The sequence shown here is derived from an EMBL/GenBank/DDBJ whole genome shotgun (WGS) entry which is preliminary data.</text>
</comment>
<dbReference type="InterPro" id="IPR050257">
    <property type="entry name" value="eL8/uL1-like"/>
</dbReference>
<dbReference type="CDD" id="cd00403">
    <property type="entry name" value="Ribosomal_L1"/>
    <property type="match status" value="1"/>
</dbReference>
<dbReference type="SUPFAM" id="SSF56808">
    <property type="entry name" value="Ribosomal protein L1"/>
    <property type="match status" value="1"/>
</dbReference>
<dbReference type="Pfam" id="PF00687">
    <property type="entry name" value="Ribosomal_L1"/>
    <property type="match status" value="1"/>
</dbReference>
<organism evidence="1 2">
    <name type="scientific">Taenia crassiceps</name>
    <dbReference type="NCBI Taxonomy" id="6207"/>
    <lineage>
        <taxon>Eukaryota</taxon>
        <taxon>Metazoa</taxon>
        <taxon>Spiralia</taxon>
        <taxon>Lophotrochozoa</taxon>
        <taxon>Platyhelminthes</taxon>
        <taxon>Cestoda</taxon>
        <taxon>Eucestoda</taxon>
        <taxon>Cyclophyllidea</taxon>
        <taxon>Taeniidae</taxon>
        <taxon>Taenia</taxon>
    </lineage>
</organism>
<proteinExistence type="predicted"/>
<keyword evidence="2" id="KW-1185">Reference proteome</keyword>
<dbReference type="InterPro" id="IPR028364">
    <property type="entry name" value="Ribosomal_uL1/biogenesis"/>
</dbReference>
<dbReference type="InterPro" id="IPR016095">
    <property type="entry name" value="Ribosomal_uL1_3-a/b-sand"/>
</dbReference>
<protein>
    <submittedName>
        <fullName evidence="1">Ribosomal L1 domain-containing protein 1</fullName>
    </submittedName>
</protein>
<dbReference type="EMBL" id="JAKROA010000002">
    <property type="protein sequence ID" value="KAL5110289.1"/>
    <property type="molecule type" value="Genomic_DNA"/>
</dbReference>
<dbReference type="Proteomes" id="UP001651158">
    <property type="component" value="Unassembled WGS sequence"/>
</dbReference>
<evidence type="ECO:0000313" key="2">
    <source>
        <dbReference type="Proteomes" id="UP001651158"/>
    </source>
</evidence>
<evidence type="ECO:0000313" key="1">
    <source>
        <dbReference type="EMBL" id="KAL5110289.1"/>
    </source>
</evidence>
<accession>A0ABR4QLE8</accession>
<reference evidence="1 2" key="1">
    <citation type="journal article" date="2022" name="Front. Cell. Infect. Microbiol.">
        <title>The Genomes of Two Strains of Taenia crassiceps the Animal Model for the Study of Human Cysticercosis.</title>
        <authorList>
            <person name="Bobes R.J."/>
            <person name="Estrada K."/>
            <person name="Rios-Valencia D.G."/>
            <person name="Calderon-Gallegos A."/>
            <person name="de la Torre P."/>
            <person name="Carrero J.C."/>
            <person name="Sanchez-Flores A."/>
            <person name="Laclette J.P."/>
        </authorList>
    </citation>
    <scope>NUCLEOTIDE SEQUENCE [LARGE SCALE GENOMIC DNA]</scope>
    <source>
        <strain evidence="1">WFUcys</strain>
    </source>
</reference>
<gene>
    <name evidence="1" type="ORF">TcWFU_004712</name>
</gene>
<sequence length="411" mass="45678">MDVVEMNISDDVLALITDKKYERGVKRALFVPNVILSFVGKLPLAKVTIRTKLPNRPAGVDVCVIVKDLKRTDYNASNEIWKRKWQVDGGKYSSATVTFLPLRELKLCYQSYESRRKLASTFDVFLADERIVHHLPTNLGKAFYGNARDKVPIPVTLDGKDLVKAVDDGLHSCLVLISGKGTTESVVVGNTSMPKDHIRENIVSVIRDVLERWPGGSTTLRSIYVRGAGPSVPIYFDNADIDKELSEAKLREVRMQTLAPSHPQSKLSTRKLLEAAKDLPITGNQTSSPPTFLVFGLLLRYALFIGSDELCLTSNRLHIPGALELRVHPELIGNITDPKREITSQTRCGYVGVYWIADVRMGEITELAPVEVASSPQLALMEGFRAWEEPMWEVSAAQAARRRLASRSVGP</sequence>
<dbReference type="Gene3D" id="3.40.50.790">
    <property type="match status" value="1"/>
</dbReference>